<dbReference type="EMBL" id="KN837110">
    <property type="protein sequence ID" value="KIJ45787.1"/>
    <property type="molecule type" value="Genomic_DNA"/>
</dbReference>
<dbReference type="Proteomes" id="UP000054279">
    <property type="component" value="Unassembled WGS sequence"/>
</dbReference>
<accession>A0A0C9VT90</accession>
<sequence length="188" mass="20857">MERSLDSKLATWTTAGNTILSTPAISSIQRIGDHNPSTSASLGSLPSPQFTSPVQTITDAHSDHESLPFTLTIPTIKRGKDAWKKVIEDWEKGDPTHGLNKPLKDWSVAWIKYSCKAQLYAKRKIIAEEYINSYHRDDTAFFSAYPVASDGIDPLVNAIRAERTKMGLIKTHNSKYGTPEERATARGN</sequence>
<protein>
    <submittedName>
        <fullName evidence="1">Uncharacterized protein</fullName>
    </submittedName>
</protein>
<dbReference type="HOGENOM" id="CLU_1441907_0_0_1"/>
<reference evidence="1 2" key="1">
    <citation type="submission" date="2014-06" db="EMBL/GenBank/DDBJ databases">
        <title>Evolutionary Origins and Diversification of the Mycorrhizal Mutualists.</title>
        <authorList>
            <consortium name="DOE Joint Genome Institute"/>
            <consortium name="Mycorrhizal Genomics Consortium"/>
            <person name="Kohler A."/>
            <person name="Kuo A."/>
            <person name="Nagy L.G."/>
            <person name="Floudas D."/>
            <person name="Copeland A."/>
            <person name="Barry K.W."/>
            <person name="Cichocki N."/>
            <person name="Veneault-Fourrey C."/>
            <person name="LaButti K."/>
            <person name="Lindquist E.A."/>
            <person name="Lipzen A."/>
            <person name="Lundell T."/>
            <person name="Morin E."/>
            <person name="Murat C."/>
            <person name="Riley R."/>
            <person name="Ohm R."/>
            <person name="Sun H."/>
            <person name="Tunlid A."/>
            <person name="Henrissat B."/>
            <person name="Grigoriev I.V."/>
            <person name="Hibbett D.S."/>
            <person name="Martin F."/>
        </authorList>
    </citation>
    <scope>NUCLEOTIDE SEQUENCE [LARGE SCALE GENOMIC DNA]</scope>
    <source>
        <strain evidence="1 2">SS14</strain>
    </source>
</reference>
<dbReference type="OrthoDB" id="164951at2759"/>
<organism evidence="1 2">
    <name type="scientific">Sphaerobolus stellatus (strain SS14)</name>
    <dbReference type="NCBI Taxonomy" id="990650"/>
    <lineage>
        <taxon>Eukaryota</taxon>
        <taxon>Fungi</taxon>
        <taxon>Dikarya</taxon>
        <taxon>Basidiomycota</taxon>
        <taxon>Agaricomycotina</taxon>
        <taxon>Agaricomycetes</taxon>
        <taxon>Phallomycetidae</taxon>
        <taxon>Geastrales</taxon>
        <taxon>Sphaerobolaceae</taxon>
        <taxon>Sphaerobolus</taxon>
    </lineage>
</organism>
<keyword evidence="2" id="KW-1185">Reference proteome</keyword>
<name>A0A0C9VT90_SPHS4</name>
<evidence type="ECO:0000313" key="2">
    <source>
        <dbReference type="Proteomes" id="UP000054279"/>
    </source>
</evidence>
<evidence type="ECO:0000313" key="1">
    <source>
        <dbReference type="EMBL" id="KIJ45787.1"/>
    </source>
</evidence>
<dbReference type="AlphaFoldDB" id="A0A0C9VT90"/>
<proteinExistence type="predicted"/>
<gene>
    <name evidence="1" type="ORF">M422DRAFT_46412</name>
</gene>